<protein>
    <recommendedName>
        <fullName evidence="5">AMP-dependent synthetase/ligase domain-containing protein</fullName>
    </recommendedName>
</protein>
<organism evidence="3 4">
    <name type="scientific">Tegillarca granosa</name>
    <name type="common">Malaysian cockle</name>
    <name type="synonym">Anadara granosa</name>
    <dbReference type="NCBI Taxonomy" id="220873"/>
    <lineage>
        <taxon>Eukaryota</taxon>
        <taxon>Metazoa</taxon>
        <taxon>Spiralia</taxon>
        <taxon>Lophotrochozoa</taxon>
        <taxon>Mollusca</taxon>
        <taxon>Bivalvia</taxon>
        <taxon>Autobranchia</taxon>
        <taxon>Pteriomorphia</taxon>
        <taxon>Arcoida</taxon>
        <taxon>Arcoidea</taxon>
        <taxon>Arcidae</taxon>
        <taxon>Tegillarca</taxon>
    </lineage>
</organism>
<evidence type="ECO:0000256" key="2">
    <source>
        <dbReference type="ARBA" id="ARBA00022598"/>
    </source>
</evidence>
<keyword evidence="2" id="KW-0436">Ligase</keyword>
<evidence type="ECO:0008006" key="5">
    <source>
        <dbReference type="Google" id="ProtNLM"/>
    </source>
</evidence>
<dbReference type="Proteomes" id="UP001217089">
    <property type="component" value="Unassembled WGS sequence"/>
</dbReference>
<gene>
    <name evidence="3" type="ORF">KUTeg_019735</name>
</gene>
<reference evidence="3 4" key="1">
    <citation type="submission" date="2022-12" db="EMBL/GenBank/DDBJ databases">
        <title>Chromosome-level genome of Tegillarca granosa.</title>
        <authorList>
            <person name="Kim J."/>
        </authorList>
    </citation>
    <scope>NUCLEOTIDE SEQUENCE [LARGE SCALE GENOMIC DNA]</scope>
    <source>
        <strain evidence="3">Teg-2019</strain>
        <tissue evidence="3">Adductor muscle</tissue>
    </source>
</reference>
<proteinExistence type="inferred from homology"/>
<dbReference type="PANTHER" id="PTHR43201:SF5">
    <property type="entry name" value="MEDIUM-CHAIN ACYL-COA LIGASE ACSF2, MITOCHONDRIAL"/>
    <property type="match status" value="1"/>
</dbReference>
<dbReference type="SUPFAM" id="SSF56801">
    <property type="entry name" value="Acetyl-CoA synthetase-like"/>
    <property type="match status" value="1"/>
</dbReference>
<evidence type="ECO:0000313" key="4">
    <source>
        <dbReference type="Proteomes" id="UP001217089"/>
    </source>
</evidence>
<dbReference type="PANTHER" id="PTHR43201">
    <property type="entry name" value="ACYL-COA SYNTHETASE"/>
    <property type="match status" value="1"/>
</dbReference>
<keyword evidence="4" id="KW-1185">Reference proteome</keyword>
<comment type="similarity">
    <text evidence="1">Belongs to the ATP-dependent AMP-binding enzyme family.</text>
</comment>
<dbReference type="InterPro" id="IPR042099">
    <property type="entry name" value="ANL_N_sf"/>
</dbReference>
<comment type="caution">
    <text evidence="3">The sequence shown here is derived from an EMBL/GenBank/DDBJ whole genome shotgun (WGS) entry which is preliminary data.</text>
</comment>
<dbReference type="EMBL" id="JARBDR010000917">
    <property type="protein sequence ID" value="KAJ8303339.1"/>
    <property type="molecule type" value="Genomic_DNA"/>
</dbReference>
<sequence>MILCRSRYTFQGNYRREDLTEKDLPRDGWYNTGDIGLITSGDELVLKGRITDMIPRGINSIIPSLLEDITMEIPSVQRVSVIAVPEIIRRSLCLLHYIRQTDNSRRHPEIL</sequence>
<name>A0ABQ9EDG8_TEGGR</name>
<evidence type="ECO:0000256" key="1">
    <source>
        <dbReference type="ARBA" id="ARBA00006432"/>
    </source>
</evidence>
<dbReference type="Gene3D" id="3.40.50.12780">
    <property type="entry name" value="N-terminal domain of ligase-like"/>
    <property type="match status" value="1"/>
</dbReference>
<evidence type="ECO:0000313" key="3">
    <source>
        <dbReference type="EMBL" id="KAJ8303339.1"/>
    </source>
</evidence>
<accession>A0ABQ9EDG8</accession>